<accession>A0ABQ2CWQ5</accession>
<dbReference type="Pfam" id="PF01987">
    <property type="entry name" value="AIM24"/>
    <property type="match status" value="1"/>
</dbReference>
<dbReference type="InterPro" id="IPR016031">
    <property type="entry name" value="Trp_RNA-bd_attenuator-like_dom"/>
</dbReference>
<name>A0ABQ2CWQ5_9DEIO</name>
<dbReference type="Gene3D" id="3.60.160.10">
    <property type="entry name" value="Mitochondrial biogenesis AIM24"/>
    <property type="match status" value="1"/>
</dbReference>
<comment type="caution">
    <text evidence="1">The sequence shown here is derived from an EMBL/GenBank/DDBJ whole genome shotgun (WGS) entry which is preliminary data.</text>
</comment>
<evidence type="ECO:0008006" key="3">
    <source>
        <dbReference type="Google" id="ProtNLM"/>
    </source>
</evidence>
<organism evidence="1 2">
    <name type="scientific">Deinococcus roseus</name>
    <dbReference type="NCBI Taxonomy" id="392414"/>
    <lineage>
        <taxon>Bacteria</taxon>
        <taxon>Thermotogati</taxon>
        <taxon>Deinococcota</taxon>
        <taxon>Deinococci</taxon>
        <taxon>Deinococcales</taxon>
        <taxon>Deinococcaceae</taxon>
        <taxon>Deinococcus</taxon>
    </lineage>
</organism>
<dbReference type="InterPro" id="IPR002838">
    <property type="entry name" value="AIM24"/>
</dbReference>
<dbReference type="Proteomes" id="UP000632222">
    <property type="component" value="Unassembled WGS sequence"/>
</dbReference>
<evidence type="ECO:0000313" key="1">
    <source>
        <dbReference type="EMBL" id="GGJ21659.1"/>
    </source>
</evidence>
<dbReference type="EMBL" id="BMOD01000001">
    <property type="protein sequence ID" value="GGJ21659.1"/>
    <property type="molecule type" value="Genomic_DNA"/>
</dbReference>
<reference evidence="2" key="1">
    <citation type="journal article" date="2019" name="Int. J. Syst. Evol. Microbiol.">
        <title>The Global Catalogue of Microorganisms (GCM) 10K type strain sequencing project: providing services to taxonomists for standard genome sequencing and annotation.</title>
        <authorList>
            <consortium name="The Broad Institute Genomics Platform"/>
            <consortium name="The Broad Institute Genome Sequencing Center for Infectious Disease"/>
            <person name="Wu L."/>
            <person name="Ma J."/>
        </authorList>
    </citation>
    <scope>NUCLEOTIDE SEQUENCE [LARGE SCALE GENOMIC DNA]</scope>
    <source>
        <strain evidence="2">JCM 14370</strain>
    </source>
</reference>
<dbReference type="RefSeq" id="WP_188999248.1">
    <property type="nucleotide sequence ID" value="NZ_BMOD01000001.1"/>
</dbReference>
<protein>
    <recommendedName>
        <fullName evidence="3">AIM24 family protein</fullName>
    </recommendedName>
</protein>
<keyword evidence="2" id="KW-1185">Reference proteome</keyword>
<sequence>MARYAKINETLIQVDLNGNEDLYAKKGSMLAYTGDIQFQGAFLSGGSLREATVRQVTGEGLHLMKARGRGTVLYGHRGMMVNIISLGGERLYVESDSVLAFDQSIRPGTEFLGNQGGVGGLVRGAMAGQGLFTTTLDGNGEVVILSSGDLIELQVDQSRPIFVDPQAYVGHKGHLTTQIHTDVNWKTFVGQGSGESFQFKFTGQGTVYVQADER</sequence>
<dbReference type="InterPro" id="IPR036983">
    <property type="entry name" value="AIM24_sf"/>
</dbReference>
<gene>
    <name evidence="1" type="ORF">GCM10008938_04810</name>
</gene>
<evidence type="ECO:0000313" key="2">
    <source>
        <dbReference type="Proteomes" id="UP000632222"/>
    </source>
</evidence>
<dbReference type="PANTHER" id="PTHR38074">
    <property type="entry name" value="ALTERED INHERITANCE OF MITOCHONDRIA PROTEIN 24, MITOCHONDRIAL"/>
    <property type="match status" value="1"/>
</dbReference>
<proteinExistence type="predicted"/>
<dbReference type="SUPFAM" id="SSF51219">
    <property type="entry name" value="TRAP-like"/>
    <property type="match status" value="1"/>
</dbReference>
<dbReference type="PANTHER" id="PTHR38074:SF1">
    <property type="entry name" value="ALTERED INHERITANCE OF MITOCHONDRIA PROTEIN 24, MITOCHONDRIAL"/>
    <property type="match status" value="1"/>
</dbReference>